<proteinExistence type="predicted"/>
<feature type="non-terminal residue" evidence="2">
    <location>
        <position position="1"/>
    </location>
</feature>
<sequence length="69" mass="7804">ERNNNDERVMSGKIIKLSETYKQTINITQVYAYICCFLFGYAQNNISSQKGNAPCKSTRNDSPPPQGEK</sequence>
<gene>
    <name evidence="2" type="ORF">DERYTH_LOCUS28202</name>
</gene>
<dbReference type="EMBL" id="CAJVPY010068957">
    <property type="protein sequence ID" value="CAG8826993.1"/>
    <property type="molecule type" value="Genomic_DNA"/>
</dbReference>
<evidence type="ECO:0000256" key="1">
    <source>
        <dbReference type="SAM" id="MobiDB-lite"/>
    </source>
</evidence>
<evidence type="ECO:0000313" key="3">
    <source>
        <dbReference type="Proteomes" id="UP000789405"/>
    </source>
</evidence>
<dbReference type="AlphaFoldDB" id="A0A9N9KHH2"/>
<reference evidence="2" key="1">
    <citation type="submission" date="2021-06" db="EMBL/GenBank/DDBJ databases">
        <authorList>
            <person name="Kallberg Y."/>
            <person name="Tangrot J."/>
            <person name="Rosling A."/>
        </authorList>
    </citation>
    <scope>NUCLEOTIDE SEQUENCE</scope>
    <source>
        <strain evidence="2">MA453B</strain>
    </source>
</reference>
<feature type="non-terminal residue" evidence="2">
    <location>
        <position position="69"/>
    </location>
</feature>
<comment type="caution">
    <text evidence="2">The sequence shown here is derived from an EMBL/GenBank/DDBJ whole genome shotgun (WGS) entry which is preliminary data.</text>
</comment>
<evidence type="ECO:0000313" key="2">
    <source>
        <dbReference type="EMBL" id="CAG8826993.1"/>
    </source>
</evidence>
<protein>
    <submittedName>
        <fullName evidence="2">20182_t:CDS:1</fullName>
    </submittedName>
</protein>
<dbReference type="Proteomes" id="UP000789405">
    <property type="component" value="Unassembled WGS sequence"/>
</dbReference>
<keyword evidence="3" id="KW-1185">Reference proteome</keyword>
<name>A0A9N9KHH2_9GLOM</name>
<feature type="region of interest" description="Disordered" evidence="1">
    <location>
        <begin position="48"/>
        <end position="69"/>
    </location>
</feature>
<organism evidence="2 3">
    <name type="scientific">Dentiscutata erythropus</name>
    <dbReference type="NCBI Taxonomy" id="1348616"/>
    <lineage>
        <taxon>Eukaryota</taxon>
        <taxon>Fungi</taxon>
        <taxon>Fungi incertae sedis</taxon>
        <taxon>Mucoromycota</taxon>
        <taxon>Glomeromycotina</taxon>
        <taxon>Glomeromycetes</taxon>
        <taxon>Diversisporales</taxon>
        <taxon>Gigasporaceae</taxon>
        <taxon>Dentiscutata</taxon>
    </lineage>
</organism>
<feature type="compositionally biased region" description="Polar residues" evidence="1">
    <location>
        <begin position="48"/>
        <end position="61"/>
    </location>
</feature>
<accession>A0A9N9KHH2</accession>